<dbReference type="SUPFAM" id="SSF53335">
    <property type="entry name" value="S-adenosyl-L-methionine-dependent methyltransferases"/>
    <property type="match status" value="1"/>
</dbReference>
<proteinExistence type="predicted"/>
<evidence type="ECO:0000259" key="1">
    <source>
        <dbReference type="Pfam" id="PF13649"/>
    </source>
</evidence>
<dbReference type="SUPFAM" id="SSF46785">
    <property type="entry name" value="Winged helix' DNA-binding domain"/>
    <property type="match status" value="1"/>
</dbReference>
<dbReference type="Gene3D" id="3.40.50.150">
    <property type="entry name" value="Vaccinia Virus protein VP39"/>
    <property type="match status" value="1"/>
</dbReference>
<keyword evidence="2" id="KW-0808">Transferase</keyword>
<dbReference type="InterPro" id="IPR036390">
    <property type="entry name" value="WH_DNA-bd_sf"/>
</dbReference>
<dbReference type="InterPro" id="IPR036388">
    <property type="entry name" value="WH-like_DNA-bd_sf"/>
</dbReference>
<protein>
    <submittedName>
        <fullName evidence="2">Methyltransferase domain-containing protein</fullName>
    </submittedName>
</protein>
<dbReference type="EMBL" id="JAVREH010000016">
    <property type="protein sequence ID" value="MDT0262318.1"/>
    <property type="molecule type" value="Genomic_DNA"/>
</dbReference>
<dbReference type="RefSeq" id="WP_311423469.1">
    <property type="nucleotide sequence ID" value="NZ_JAVREH010000016.1"/>
</dbReference>
<accession>A0ABU2JC65</accession>
<name>A0ABU2JC65_9ACTN</name>
<evidence type="ECO:0000313" key="3">
    <source>
        <dbReference type="Proteomes" id="UP001183176"/>
    </source>
</evidence>
<feature type="domain" description="Methyltransferase" evidence="1">
    <location>
        <begin position="158"/>
        <end position="231"/>
    </location>
</feature>
<dbReference type="CDD" id="cd02440">
    <property type="entry name" value="AdoMet_MTases"/>
    <property type="match status" value="1"/>
</dbReference>
<dbReference type="InterPro" id="IPR041698">
    <property type="entry name" value="Methyltransf_25"/>
</dbReference>
<keyword evidence="3" id="KW-1185">Reference proteome</keyword>
<dbReference type="Proteomes" id="UP001183176">
    <property type="component" value="Unassembled WGS sequence"/>
</dbReference>
<organism evidence="2 3">
    <name type="scientific">Jatrophihabitans lederbergiae</name>
    <dbReference type="NCBI Taxonomy" id="3075547"/>
    <lineage>
        <taxon>Bacteria</taxon>
        <taxon>Bacillati</taxon>
        <taxon>Actinomycetota</taxon>
        <taxon>Actinomycetes</taxon>
        <taxon>Jatrophihabitantales</taxon>
        <taxon>Jatrophihabitantaceae</taxon>
        <taxon>Jatrophihabitans</taxon>
    </lineage>
</organism>
<evidence type="ECO:0000313" key="2">
    <source>
        <dbReference type="EMBL" id="MDT0262318.1"/>
    </source>
</evidence>
<dbReference type="Pfam" id="PF13649">
    <property type="entry name" value="Methyltransf_25"/>
    <property type="match status" value="1"/>
</dbReference>
<comment type="caution">
    <text evidence="2">The sequence shown here is derived from an EMBL/GenBank/DDBJ whole genome shotgun (WGS) entry which is preliminary data.</text>
</comment>
<dbReference type="GO" id="GO:0032259">
    <property type="term" value="P:methylation"/>
    <property type="evidence" value="ECO:0007669"/>
    <property type="project" value="UniProtKB-KW"/>
</dbReference>
<gene>
    <name evidence="2" type="ORF">RM423_13050</name>
</gene>
<dbReference type="InterPro" id="IPR029063">
    <property type="entry name" value="SAM-dependent_MTases_sf"/>
</dbReference>
<dbReference type="Gene3D" id="1.10.10.10">
    <property type="entry name" value="Winged helix-like DNA-binding domain superfamily/Winged helix DNA-binding domain"/>
    <property type="match status" value="1"/>
</dbReference>
<sequence length="346" mass="37856">MKPTTENFEQRLVEQLQPVRFFALAQVLRHCLRLGLFTSLDRRPHTTQELATNHSLDAGRLGALLRYLENEQYVRDADAWQLTDKARQLLPIAPWYELLLDGYTTTFDQLGDALAAGSPYATRVDHRVGSGSCGISQHDALPLVESLLDRSDGPVDTVVDLGCGNGAFLLELLRRRPNLRGVGLEPSGEACQEAGKLAAAAGLSDRVTFHQAPARSALEVELAPAGAGVCFLTAFVLQEMLEQEGDAAVEALVGGVLAGLPEAQWIVIEVDHQPSGPAMAHPLAMAYYNEYFLLHAITAQRLEPRKYWDDLFTRAETTKIAEAGPPLEVDSTRLEFGVLLRGGSRF</sequence>
<reference evidence="3" key="1">
    <citation type="submission" date="2023-07" db="EMBL/GenBank/DDBJ databases">
        <title>30 novel species of actinomycetes from the DSMZ collection.</title>
        <authorList>
            <person name="Nouioui I."/>
        </authorList>
    </citation>
    <scope>NUCLEOTIDE SEQUENCE [LARGE SCALE GENOMIC DNA]</scope>
    <source>
        <strain evidence="3">DSM 44399</strain>
    </source>
</reference>
<keyword evidence="2" id="KW-0489">Methyltransferase</keyword>
<dbReference type="GO" id="GO:0008168">
    <property type="term" value="F:methyltransferase activity"/>
    <property type="evidence" value="ECO:0007669"/>
    <property type="project" value="UniProtKB-KW"/>
</dbReference>